<dbReference type="Proteomes" id="UP000827261">
    <property type="component" value="Segment"/>
</dbReference>
<sequence>MFLREIGKYLIIALLVLAPILWGYQKIKGIGFREGANSVQAKWDDERKKQSDAILAVKAEFDKKEVIHREENRRLTDELVAANTKHQAELARLDSDLRLRLRNSSERASVYQRQAQAGAVEQRALAEHAARLDAALEEGRALEQEYRSTLGQRDATIKALSDQIFSDRKLIND</sequence>
<protein>
    <submittedName>
        <fullName evidence="2">I-spanin</fullName>
    </submittedName>
</protein>
<evidence type="ECO:0000256" key="1">
    <source>
        <dbReference type="SAM" id="Phobius"/>
    </source>
</evidence>
<name>A0AAE7WMP9_9CAUD</name>
<gene>
    <name evidence="2" type="ORF">CPT_Philippe_087</name>
</gene>
<dbReference type="EMBL" id="MZ326861">
    <property type="protein sequence ID" value="QYW02280.1"/>
    <property type="molecule type" value="Genomic_DNA"/>
</dbReference>
<keyword evidence="1" id="KW-1133">Transmembrane helix</keyword>
<proteinExistence type="predicted"/>
<organism evidence="2 3">
    <name type="scientific">Stenotrophomonas phage Philippe</name>
    <dbReference type="NCBI Taxonomy" id="2859655"/>
    <lineage>
        <taxon>Viruses</taxon>
        <taxon>Duplodnaviria</taxon>
        <taxon>Heunggongvirae</taxon>
        <taxon>Uroviricota</taxon>
        <taxon>Caudoviricetes</taxon>
        <taxon>Schitoviridae</taxon>
        <taxon>Philippevirus</taxon>
        <taxon>Philippevirus philippe</taxon>
    </lineage>
</organism>
<evidence type="ECO:0000313" key="3">
    <source>
        <dbReference type="Proteomes" id="UP000827261"/>
    </source>
</evidence>
<accession>A0AAE7WMP9</accession>
<keyword evidence="1" id="KW-0812">Transmembrane</keyword>
<evidence type="ECO:0000313" key="2">
    <source>
        <dbReference type="EMBL" id="QYW02280.1"/>
    </source>
</evidence>
<keyword evidence="3" id="KW-1185">Reference proteome</keyword>
<reference evidence="2" key="1">
    <citation type="submission" date="2021-06" db="EMBL/GenBank/DDBJ databases">
        <title>Complete genome sequence of Stenotrophomonas maltophilia phage Philippe.</title>
        <authorList>
            <person name="Vallavanatt I."/>
            <person name="Bartz M."/>
            <person name="Clark J."/>
            <person name="Burrowes B."/>
            <person name="Liu M."/>
            <person name="Gill J."/>
        </authorList>
    </citation>
    <scope>NUCLEOTIDE SEQUENCE</scope>
</reference>
<feature type="transmembrane region" description="Helical" evidence="1">
    <location>
        <begin position="6"/>
        <end position="24"/>
    </location>
</feature>
<keyword evidence="1" id="KW-0472">Membrane</keyword>